<name>A0ABT4VFD1_9HELI</name>
<keyword evidence="6 7" id="KW-0472">Membrane</keyword>
<dbReference type="PANTHER" id="PTHR30489">
    <property type="entry name" value="LIPOPROTEIN-RELEASING SYSTEM TRANSMEMBRANE PROTEIN LOLE"/>
    <property type="match status" value="1"/>
</dbReference>
<proteinExistence type="inferred from homology"/>
<comment type="subcellular location">
    <subcellularLocation>
        <location evidence="1">Cell membrane</location>
        <topology evidence="1">Multi-pass membrane protein</topology>
    </subcellularLocation>
</comment>
<evidence type="ECO:0000313" key="10">
    <source>
        <dbReference type="Proteomes" id="UP001210261"/>
    </source>
</evidence>
<dbReference type="Pfam" id="PF02687">
    <property type="entry name" value="FtsX"/>
    <property type="match status" value="1"/>
</dbReference>
<dbReference type="InterPro" id="IPR051447">
    <property type="entry name" value="Lipoprotein-release_system"/>
</dbReference>
<evidence type="ECO:0000259" key="8">
    <source>
        <dbReference type="Pfam" id="PF02687"/>
    </source>
</evidence>
<dbReference type="EMBL" id="JAQHXR010000002">
    <property type="protein sequence ID" value="MDA3968868.1"/>
    <property type="molecule type" value="Genomic_DNA"/>
</dbReference>
<comment type="similarity">
    <text evidence="2">Belongs to the ABC-4 integral membrane protein family. LolC/E subfamily.</text>
</comment>
<accession>A0ABT4VFD1</accession>
<feature type="transmembrane region" description="Helical" evidence="7">
    <location>
        <begin position="385"/>
        <end position="405"/>
    </location>
</feature>
<organism evidence="9 10">
    <name type="scientific">Helicobacter ibis</name>
    <dbReference type="NCBI Taxonomy" id="2962633"/>
    <lineage>
        <taxon>Bacteria</taxon>
        <taxon>Pseudomonadati</taxon>
        <taxon>Campylobacterota</taxon>
        <taxon>Epsilonproteobacteria</taxon>
        <taxon>Campylobacterales</taxon>
        <taxon>Helicobacteraceae</taxon>
        <taxon>Helicobacter</taxon>
    </lineage>
</organism>
<reference evidence="9 10" key="1">
    <citation type="submission" date="2023-01" db="EMBL/GenBank/DDBJ databases">
        <title>Description of Helicobacter ibis sp. nov. isolated from faecal droppings of black-faced ibis (Theristicus melanopis).</title>
        <authorList>
            <person name="Lopez-Cantillo M."/>
            <person name="Vidal-Veuthey B."/>
            <person name="Mella A."/>
            <person name="De La Haba R."/>
            <person name="Collado L."/>
        </authorList>
    </citation>
    <scope>NUCLEOTIDE SEQUENCE [LARGE SCALE GENOMIC DNA]</scope>
    <source>
        <strain evidence="9 10">A82</strain>
    </source>
</reference>
<dbReference type="PANTHER" id="PTHR30489:SF0">
    <property type="entry name" value="LIPOPROTEIN-RELEASING SYSTEM TRANSMEMBRANE PROTEIN LOLE"/>
    <property type="match status" value="1"/>
</dbReference>
<evidence type="ECO:0000256" key="2">
    <source>
        <dbReference type="ARBA" id="ARBA00005236"/>
    </source>
</evidence>
<feature type="domain" description="ABC3 transporter permease C-terminal" evidence="8">
    <location>
        <begin position="294"/>
        <end position="415"/>
    </location>
</feature>
<feature type="transmembrane region" description="Helical" evidence="7">
    <location>
        <begin position="292"/>
        <end position="317"/>
    </location>
</feature>
<keyword evidence="10" id="KW-1185">Reference proteome</keyword>
<evidence type="ECO:0000256" key="3">
    <source>
        <dbReference type="ARBA" id="ARBA00022475"/>
    </source>
</evidence>
<comment type="caution">
    <text evidence="9">The sequence shown here is derived from an EMBL/GenBank/DDBJ whole genome shotgun (WGS) entry which is preliminary data.</text>
</comment>
<dbReference type="RefSeq" id="WP_271021482.1">
    <property type="nucleotide sequence ID" value="NZ_JAQHXR010000002.1"/>
</dbReference>
<feature type="transmembrane region" description="Helical" evidence="7">
    <location>
        <begin position="338"/>
        <end position="365"/>
    </location>
</feature>
<evidence type="ECO:0000313" key="9">
    <source>
        <dbReference type="EMBL" id="MDA3968868.1"/>
    </source>
</evidence>
<protein>
    <submittedName>
        <fullName evidence="9">ABC transporter permease</fullName>
    </submittedName>
</protein>
<evidence type="ECO:0000256" key="4">
    <source>
        <dbReference type="ARBA" id="ARBA00022692"/>
    </source>
</evidence>
<keyword evidence="5 7" id="KW-1133">Transmembrane helix</keyword>
<feature type="transmembrane region" description="Helical" evidence="7">
    <location>
        <begin position="43"/>
        <end position="66"/>
    </location>
</feature>
<evidence type="ECO:0000256" key="5">
    <source>
        <dbReference type="ARBA" id="ARBA00022989"/>
    </source>
</evidence>
<evidence type="ECO:0000256" key="1">
    <source>
        <dbReference type="ARBA" id="ARBA00004651"/>
    </source>
</evidence>
<dbReference type="InterPro" id="IPR003838">
    <property type="entry name" value="ABC3_permease_C"/>
</dbReference>
<sequence>MVKNIKIVAGLVVLKRVCLQSNIAPFLVRRYLRFNKSQPFISIAAILAFLGVCVGVMVLIVAMALMNGFDKEFQRKLFIMNYPITMIGFDINKHTLEDLQQNFPHLKASPFIQTQAISKSQNTLEGGIIFGIDYELESQINPVFKEALENTKSFYKKNYNEEYKQGTFDVIIGQNLANLYNLNYQSNLLLIFTNLTPNAITLAPSMKNFKVNGFFSSGLIAYDKGYIYTSLQSLRILKSMKEDSYDGIHIYSDNPQKDIIKLKETYVDKRIVGWWEQNGNFFAALELEKRTLFIVLMLIILVASLNIISSLLMTIMNRRKEIALLLTMGASPREIKKTFLYLGNLIGISGIICGCILAAIALFLLSHFPIISLPADVYGSSKLPLELSIFDLCSILFGSLLIVFFSSYYPAKKATEVDCLQVLRNE</sequence>
<evidence type="ECO:0000256" key="7">
    <source>
        <dbReference type="SAM" id="Phobius"/>
    </source>
</evidence>
<gene>
    <name evidence="9" type="ORF">PF021_04170</name>
</gene>
<evidence type="ECO:0000256" key="6">
    <source>
        <dbReference type="ARBA" id="ARBA00023136"/>
    </source>
</evidence>
<keyword evidence="4 7" id="KW-0812">Transmembrane</keyword>
<keyword evidence="3" id="KW-1003">Cell membrane</keyword>
<dbReference type="Proteomes" id="UP001210261">
    <property type="component" value="Unassembled WGS sequence"/>
</dbReference>